<dbReference type="Gene3D" id="3.40.190.170">
    <property type="entry name" value="Bacterial extracellular solute-binding protein, family 7"/>
    <property type="match status" value="1"/>
</dbReference>
<evidence type="ECO:0000313" key="4">
    <source>
        <dbReference type="Proteomes" id="UP001501581"/>
    </source>
</evidence>
<dbReference type="InterPro" id="IPR018389">
    <property type="entry name" value="DctP_fam"/>
</dbReference>
<dbReference type="PANTHER" id="PTHR33376">
    <property type="match status" value="1"/>
</dbReference>
<evidence type="ECO:0000313" key="3">
    <source>
        <dbReference type="EMBL" id="GAA1103812.1"/>
    </source>
</evidence>
<dbReference type="NCBIfam" id="NF037995">
    <property type="entry name" value="TRAP_S1"/>
    <property type="match status" value="1"/>
</dbReference>
<protein>
    <recommendedName>
        <fullName evidence="5">C4-dicarboxylate ABC transporter substrate-binding protein</fullName>
    </recommendedName>
</protein>
<gene>
    <name evidence="3" type="ORF">GCM10009668_23500</name>
</gene>
<reference evidence="3 4" key="1">
    <citation type="journal article" date="2019" name="Int. J. Syst. Evol. Microbiol.">
        <title>The Global Catalogue of Microorganisms (GCM) 10K type strain sequencing project: providing services to taxonomists for standard genome sequencing and annotation.</title>
        <authorList>
            <consortium name="The Broad Institute Genomics Platform"/>
            <consortium name="The Broad Institute Genome Sequencing Center for Infectious Disease"/>
            <person name="Wu L."/>
            <person name="Ma J."/>
        </authorList>
    </citation>
    <scope>NUCLEOTIDE SEQUENCE [LARGE SCALE GENOMIC DNA]</scope>
    <source>
        <strain evidence="3 4">JCM 13008</strain>
    </source>
</reference>
<proteinExistence type="predicted"/>
<comment type="caution">
    <text evidence="3">The sequence shown here is derived from an EMBL/GenBank/DDBJ whole genome shotgun (WGS) entry which is preliminary data.</text>
</comment>
<sequence length="408" mass="43404">MAVLAGCSDSPSGETNAGGASVEYGASKAEYAEALGDMDAVELVIQSTGPKGSATGRRFEDYAAAVEEWSDGKITFEFVYSNGAAPPDEVYAALADGRLDVGSVMPSLTPDEFPAATAINDLSHLGSQLPVDWMLQWHGIMFEMAAAVDDADREFEEHGIKLLLPAFGSGAYMPYCTEPGTSKAALKGRGVAAQSRVQNKEAEAMGMNPTSINYAEMYEGLQRGVVDCAFSTVTGAALGGFIEAAPQVGFDAEHGFNSPGGTIAISLARWNELPLAAQQLLYDRLDVLLQANFEGAWENTLAAVQAVQESGGTFQEFDDEVVESLVTVHEQVEKQVADGDAVSDGERLVEVAKQAETDWAERIEELGIDGVGTSYADFAQWYAGGTPDLQPYFDALWDGTAMGERRPS</sequence>
<keyword evidence="4" id="KW-1185">Reference proteome</keyword>
<keyword evidence="1" id="KW-0732">Signal</keyword>
<evidence type="ECO:0008006" key="5">
    <source>
        <dbReference type="Google" id="ProtNLM"/>
    </source>
</evidence>
<evidence type="ECO:0000256" key="1">
    <source>
        <dbReference type="ARBA" id="ARBA00022729"/>
    </source>
</evidence>
<dbReference type="PANTHER" id="PTHR33376:SF5">
    <property type="entry name" value="EXTRACYTOPLASMIC SOLUTE RECEPTOR PROTEIN"/>
    <property type="match status" value="1"/>
</dbReference>
<dbReference type="Proteomes" id="UP001501581">
    <property type="component" value="Unassembled WGS sequence"/>
</dbReference>
<dbReference type="InterPro" id="IPR038404">
    <property type="entry name" value="TRAP_DctP_sf"/>
</dbReference>
<name>A0ABN1TX76_9ACTN</name>
<accession>A0ABN1TX76</accession>
<organism evidence="3 4">
    <name type="scientific">Nocardioides dubius</name>
    <dbReference type="NCBI Taxonomy" id="317019"/>
    <lineage>
        <taxon>Bacteria</taxon>
        <taxon>Bacillati</taxon>
        <taxon>Actinomycetota</taxon>
        <taxon>Actinomycetes</taxon>
        <taxon>Propionibacteriales</taxon>
        <taxon>Nocardioidaceae</taxon>
        <taxon>Nocardioides</taxon>
    </lineage>
</organism>
<evidence type="ECO:0000256" key="2">
    <source>
        <dbReference type="SAM" id="MobiDB-lite"/>
    </source>
</evidence>
<dbReference type="EMBL" id="BAAALG010000009">
    <property type="protein sequence ID" value="GAA1103812.1"/>
    <property type="molecule type" value="Genomic_DNA"/>
</dbReference>
<dbReference type="Pfam" id="PF03480">
    <property type="entry name" value="DctP"/>
    <property type="match status" value="1"/>
</dbReference>
<feature type="region of interest" description="Disordered" evidence="2">
    <location>
        <begin position="1"/>
        <end position="20"/>
    </location>
</feature>